<dbReference type="EMBL" id="JAOTEN010000002">
    <property type="protein sequence ID" value="MCU7614486.1"/>
    <property type="molecule type" value="Genomic_DNA"/>
</dbReference>
<dbReference type="Proteomes" id="UP001208114">
    <property type="component" value="Unassembled WGS sequence"/>
</dbReference>
<keyword evidence="3" id="KW-0813">Transport</keyword>
<evidence type="ECO:0000256" key="5">
    <source>
        <dbReference type="ARBA" id="ARBA00022692"/>
    </source>
</evidence>
<evidence type="ECO:0000256" key="1">
    <source>
        <dbReference type="ARBA" id="ARBA00004442"/>
    </source>
</evidence>
<name>A0ABT2VWV4_9FLAO</name>
<dbReference type="RefSeq" id="WP_262990404.1">
    <property type="nucleotide sequence ID" value="NZ_JAOTEN010000002.1"/>
</dbReference>
<organism evidence="8 9">
    <name type="scientific">Chryseobacterium gilvum</name>
    <dbReference type="NCBI Taxonomy" id="2976534"/>
    <lineage>
        <taxon>Bacteria</taxon>
        <taxon>Pseudomonadati</taxon>
        <taxon>Bacteroidota</taxon>
        <taxon>Flavobacteriia</taxon>
        <taxon>Flavobacteriales</taxon>
        <taxon>Weeksellaceae</taxon>
        <taxon>Chryseobacterium group</taxon>
        <taxon>Chryseobacterium</taxon>
    </lineage>
</organism>
<evidence type="ECO:0000256" key="3">
    <source>
        <dbReference type="ARBA" id="ARBA00022448"/>
    </source>
</evidence>
<keyword evidence="4" id="KW-1134">Transmembrane beta strand</keyword>
<evidence type="ECO:0000256" key="2">
    <source>
        <dbReference type="ARBA" id="ARBA00007613"/>
    </source>
</evidence>
<evidence type="ECO:0000313" key="9">
    <source>
        <dbReference type="Proteomes" id="UP001208114"/>
    </source>
</evidence>
<proteinExistence type="inferred from homology"/>
<gene>
    <name evidence="8" type="ORF">N0B16_08540</name>
</gene>
<dbReference type="Pfam" id="PF02321">
    <property type="entry name" value="OEP"/>
    <property type="match status" value="2"/>
</dbReference>
<sequence>MKKVLIVVLGFVFMGVHSQKKWSLRECVDYAVKHNLQVIQNQYSKQIQDSNLKIAQRNYLPSVSANIGNTVSFGQTSFGTGSIRNDRFSNNLNLGADILVYNNGRLEKTVRRTQFDVEASQYDIETIKNDISLQIAQQYLTTLLNKEIVKIAQSATDNAKKQFDRAKITTEVGTTSQTISAEAEAAWAREKQNLKTAEINVGRSLFALAQLLQLEDYKDFDVENVVISEKLAPQLISVDEVLVTAYENQPQIKAAESRIKSAEAQTEITRTAFWPTITASVGIGSFYNNLLNTSYSGYDQFGNAAQEPSLFRQYKDNFGQQGGLSVNIPIFNKGITKLQVEQSKINENIAKNTLDQQKQAVKQNVQKAQFDVDANYEVYLAAVEAEKSTKLAMDFADKSYAAGRGTIYDLNIARNNYANAQGSVEQAKYNYLFSLKLLNFYAGIPLSL</sequence>
<evidence type="ECO:0000256" key="4">
    <source>
        <dbReference type="ARBA" id="ARBA00022452"/>
    </source>
</evidence>
<protein>
    <submittedName>
        <fullName evidence="8">TolC family protein</fullName>
    </submittedName>
</protein>
<evidence type="ECO:0000313" key="8">
    <source>
        <dbReference type="EMBL" id="MCU7614486.1"/>
    </source>
</evidence>
<dbReference type="InterPro" id="IPR051906">
    <property type="entry name" value="TolC-like"/>
</dbReference>
<evidence type="ECO:0000256" key="6">
    <source>
        <dbReference type="ARBA" id="ARBA00023136"/>
    </source>
</evidence>
<keyword evidence="7" id="KW-0998">Cell outer membrane</keyword>
<reference evidence="9" key="1">
    <citation type="submission" date="2023-07" db="EMBL/GenBank/DDBJ databases">
        <title>Chryseobacterium sp. GMJ5 Genome sequencing and assembly.</title>
        <authorList>
            <person name="Jung Y."/>
        </authorList>
    </citation>
    <scope>NUCLEOTIDE SEQUENCE [LARGE SCALE GENOMIC DNA]</scope>
    <source>
        <strain evidence="9">GMJ5</strain>
    </source>
</reference>
<evidence type="ECO:0000256" key="7">
    <source>
        <dbReference type="ARBA" id="ARBA00023237"/>
    </source>
</evidence>
<dbReference type="PANTHER" id="PTHR30026">
    <property type="entry name" value="OUTER MEMBRANE PROTEIN TOLC"/>
    <property type="match status" value="1"/>
</dbReference>
<dbReference type="SUPFAM" id="SSF56954">
    <property type="entry name" value="Outer membrane efflux proteins (OEP)"/>
    <property type="match status" value="1"/>
</dbReference>
<dbReference type="InterPro" id="IPR003423">
    <property type="entry name" value="OMP_efflux"/>
</dbReference>
<keyword evidence="9" id="KW-1185">Reference proteome</keyword>
<keyword evidence="5" id="KW-0812">Transmembrane</keyword>
<comment type="similarity">
    <text evidence="2">Belongs to the outer membrane factor (OMF) (TC 1.B.17) family.</text>
</comment>
<keyword evidence="6" id="KW-0472">Membrane</keyword>
<accession>A0ABT2VWV4</accession>
<comment type="caution">
    <text evidence="8">The sequence shown here is derived from an EMBL/GenBank/DDBJ whole genome shotgun (WGS) entry which is preliminary data.</text>
</comment>
<dbReference type="PANTHER" id="PTHR30026:SF20">
    <property type="entry name" value="OUTER MEMBRANE PROTEIN TOLC"/>
    <property type="match status" value="1"/>
</dbReference>
<dbReference type="Gene3D" id="1.20.1600.10">
    <property type="entry name" value="Outer membrane efflux proteins (OEP)"/>
    <property type="match status" value="1"/>
</dbReference>
<comment type="subcellular location">
    <subcellularLocation>
        <location evidence="1">Cell outer membrane</location>
    </subcellularLocation>
</comment>